<keyword evidence="2" id="KW-1185">Reference proteome</keyword>
<dbReference type="Proteomes" id="UP001467690">
    <property type="component" value="Unassembled WGS sequence"/>
</dbReference>
<name>A0ABV1RGA0_9ALTE</name>
<evidence type="ECO:0000313" key="1">
    <source>
        <dbReference type="EMBL" id="MER2491910.1"/>
    </source>
</evidence>
<protein>
    <submittedName>
        <fullName evidence="1">Uncharacterized protein</fullName>
    </submittedName>
</protein>
<dbReference type="EMBL" id="JBELOE010000153">
    <property type="protein sequence ID" value="MER2491910.1"/>
    <property type="molecule type" value="Genomic_DNA"/>
</dbReference>
<evidence type="ECO:0000313" key="2">
    <source>
        <dbReference type="Proteomes" id="UP001467690"/>
    </source>
</evidence>
<feature type="non-terminal residue" evidence="1">
    <location>
        <position position="61"/>
    </location>
</feature>
<sequence>MYFAAAIADYGFTGKYRPKHYVPFKVPVYDEILDTYRKTEYNALVAAGEQNLTPPETQYQY</sequence>
<dbReference type="RefSeq" id="WP_350401456.1">
    <property type="nucleotide sequence ID" value="NZ_JBELOE010000153.1"/>
</dbReference>
<organism evidence="1 2">
    <name type="scientific">Catenovulum sediminis</name>
    <dbReference type="NCBI Taxonomy" id="1740262"/>
    <lineage>
        <taxon>Bacteria</taxon>
        <taxon>Pseudomonadati</taxon>
        <taxon>Pseudomonadota</taxon>
        <taxon>Gammaproteobacteria</taxon>
        <taxon>Alteromonadales</taxon>
        <taxon>Alteromonadaceae</taxon>
        <taxon>Catenovulum</taxon>
    </lineage>
</organism>
<gene>
    <name evidence="1" type="ORF">ABS311_08430</name>
</gene>
<accession>A0ABV1RGA0</accession>
<proteinExistence type="predicted"/>
<reference evidence="1 2" key="1">
    <citation type="submission" date="2024-06" db="EMBL/GenBank/DDBJ databases">
        <authorList>
            <person name="Chen R.Y."/>
        </authorList>
    </citation>
    <scope>NUCLEOTIDE SEQUENCE [LARGE SCALE GENOMIC DNA]</scope>
    <source>
        <strain evidence="1 2">D2</strain>
    </source>
</reference>
<comment type="caution">
    <text evidence="1">The sequence shown here is derived from an EMBL/GenBank/DDBJ whole genome shotgun (WGS) entry which is preliminary data.</text>
</comment>